<dbReference type="OrthoDB" id="6602431at2759"/>
<protein>
    <recommendedName>
        <fullName evidence="4">Integral membrane protein DGCR2/IDD</fullName>
    </recommendedName>
</protein>
<dbReference type="Proteomes" id="UP001107558">
    <property type="component" value="Chromosome 2"/>
</dbReference>
<proteinExistence type="predicted"/>
<evidence type="ECO:0000256" key="1">
    <source>
        <dbReference type="SAM" id="SignalP"/>
    </source>
</evidence>
<evidence type="ECO:0000313" key="3">
    <source>
        <dbReference type="Proteomes" id="UP001107558"/>
    </source>
</evidence>
<accession>A0A9J6CBU7</accession>
<name>A0A9J6CBU7_POLVA</name>
<gene>
    <name evidence="2" type="ORF">PVAND_008688</name>
</gene>
<evidence type="ECO:0008006" key="4">
    <source>
        <dbReference type="Google" id="ProtNLM"/>
    </source>
</evidence>
<dbReference type="EMBL" id="JADBJN010000002">
    <property type="protein sequence ID" value="KAG5679094.1"/>
    <property type="molecule type" value="Genomic_DNA"/>
</dbReference>
<dbReference type="GO" id="GO:0016020">
    <property type="term" value="C:membrane"/>
    <property type="evidence" value="ECO:0007669"/>
    <property type="project" value="TreeGrafter"/>
</dbReference>
<dbReference type="InterPro" id="IPR042378">
    <property type="entry name" value="IDD"/>
</dbReference>
<comment type="caution">
    <text evidence="2">The sequence shown here is derived from an EMBL/GenBank/DDBJ whole genome shotgun (WGS) entry which is preliminary data.</text>
</comment>
<sequence>MFLLLPFIICVLCTLKPVVALEEDCVDYFGNIVSHGNLYVPGPSVCSSCVCYHSTPLWCKSIFCEPPYYCKKFRIGERCCEYECLDSPEEIAKEKERLRRRKKFLGIYYSSDDASTMKPHAIHIFISLIILTRAI</sequence>
<evidence type="ECO:0000313" key="2">
    <source>
        <dbReference type="EMBL" id="KAG5679094.1"/>
    </source>
</evidence>
<feature type="chain" id="PRO_5039942366" description="Integral membrane protein DGCR2/IDD" evidence="1">
    <location>
        <begin position="21"/>
        <end position="135"/>
    </location>
</feature>
<feature type="signal peptide" evidence="1">
    <location>
        <begin position="1"/>
        <end position="20"/>
    </location>
</feature>
<dbReference type="PANTHER" id="PTHR15256:SF6">
    <property type="entry name" value="INTEGRAL MEMBRANE PROTEIN DGCR2_IDD"/>
    <property type="match status" value="1"/>
</dbReference>
<keyword evidence="3" id="KW-1185">Reference proteome</keyword>
<organism evidence="2 3">
    <name type="scientific">Polypedilum vanderplanki</name>
    <name type="common">Sleeping chironomid midge</name>
    <dbReference type="NCBI Taxonomy" id="319348"/>
    <lineage>
        <taxon>Eukaryota</taxon>
        <taxon>Metazoa</taxon>
        <taxon>Ecdysozoa</taxon>
        <taxon>Arthropoda</taxon>
        <taxon>Hexapoda</taxon>
        <taxon>Insecta</taxon>
        <taxon>Pterygota</taxon>
        <taxon>Neoptera</taxon>
        <taxon>Endopterygota</taxon>
        <taxon>Diptera</taxon>
        <taxon>Nematocera</taxon>
        <taxon>Chironomoidea</taxon>
        <taxon>Chironomidae</taxon>
        <taxon>Chironominae</taxon>
        <taxon>Polypedilum</taxon>
        <taxon>Polypedilum</taxon>
    </lineage>
</organism>
<dbReference type="AlphaFoldDB" id="A0A9J6CBU7"/>
<keyword evidence="1" id="KW-0732">Signal</keyword>
<dbReference type="PANTHER" id="PTHR15256">
    <property type="entry name" value="INTEGRAL MEMBRANE PROTEIN DGCR2/IDD"/>
    <property type="match status" value="1"/>
</dbReference>
<reference evidence="2" key="1">
    <citation type="submission" date="2021-03" db="EMBL/GenBank/DDBJ databases">
        <title>Chromosome level genome of the anhydrobiotic midge Polypedilum vanderplanki.</title>
        <authorList>
            <person name="Yoshida Y."/>
            <person name="Kikawada T."/>
            <person name="Gusev O."/>
        </authorList>
    </citation>
    <scope>NUCLEOTIDE SEQUENCE</scope>
    <source>
        <strain evidence="2">NIAS01</strain>
        <tissue evidence="2">Whole body or cell culture</tissue>
    </source>
</reference>